<dbReference type="InterPro" id="IPR010919">
    <property type="entry name" value="SAND-like_dom_sf"/>
</dbReference>
<organism evidence="7 8">
    <name type="scientific">Patella caerulea</name>
    <name type="common">Rayed Mediterranean limpet</name>
    <dbReference type="NCBI Taxonomy" id="87958"/>
    <lineage>
        <taxon>Eukaryota</taxon>
        <taxon>Metazoa</taxon>
        <taxon>Spiralia</taxon>
        <taxon>Lophotrochozoa</taxon>
        <taxon>Mollusca</taxon>
        <taxon>Gastropoda</taxon>
        <taxon>Patellogastropoda</taxon>
        <taxon>Patelloidea</taxon>
        <taxon>Patellidae</taxon>
        <taxon>Patella</taxon>
    </lineage>
</organism>
<dbReference type="SUPFAM" id="SSF47769">
    <property type="entry name" value="SAM/Pointed domain"/>
    <property type="match status" value="1"/>
</dbReference>
<dbReference type="InterPro" id="IPR001660">
    <property type="entry name" value="SAM"/>
</dbReference>
<evidence type="ECO:0000256" key="1">
    <source>
        <dbReference type="ARBA" id="ARBA00023015"/>
    </source>
</evidence>
<keyword evidence="1" id="KW-0805">Transcription regulation</keyword>
<reference evidence="7 8" key="1">
    <citation type="submission" date="2024-01" db="EMBL/GenBank/DDBJ databases">
        <title>The genome of the rayed Mediterranean limpet Patella caerulea (Linnaeus, 1758).</title>
        <authorList>
            <person name="Anh-Thu Weber A."/>
            <person name="Halstead-Nussloch G."/>
        </authorList>
    </citation>
    <scope>NUCLEOTIDE SEQUENCE [LARGE SCALE GENOMIC DNA]</scope>
    <source>
        <strain evidence="7">AATW-2023a</strain>
        <tissue evidence="7">Whole specimen</tissue>
    </source>
</reference>
<dbReference type="SUPFAM" id="SSF63763">
    <property type="entry name" value="SAND domain-like"/>
    <property type="match status" value="1"/>
</dbReference>
<proteinExistence type="predicted"/>
<evidence type="ECO:0000256" key="2">
    <source>
        <dbReference type="ARBA" id="ARBA00023163"/>
    </source>
</evidence>
<keyword evidence="8" id="KW-1185">Reference proteome</keyword>
<feature type="region of interest" description="Disordered" evidence="4">
    <location>
        <begin position="1"/>
        <end position="39"/>
    </location>
</feature>
<keyword evidence="2" id="KW-0804">Transcription</keyword>
<dbReference type="Pfam" id="PF01342">
    <property type="entry name" value="SAND"/>
    <property type="match status" value="1"/>
</dbReference>
<dbReference type="AlphaFoldDB" id="A0AAN8J928"/>
<dbReference type="SMART" id="SM00258">
    <property type="entry name" value="SAND"/>
    <property type="match status" value="1"/>
</dbReference>
<name>A0AAN8J928_PATCE</name>
<evidence type="ECO:0000313" key="8">
    <source>
        <dbReference type="Proteomes" id="UP001347796"/>
    </source>
</evidence>
<feature type="region of interest" description="Disordered" evidence="4">
    <location>
        <begin position="165"/>
        <end position="235"/>
    </location>
</feature>
<dbReference type="EMBL" id="JAZGQO010000014">
    <property type="protein sequence ID" value="KAK6170644.1"/>
    <property type="molecule type" value="Genomic_DNA"/>
</dbReference>
<evidence type="ECO:0000259" key="5">
    <source>
        <dbReference type="PROSITE" id="PS50105"/>
    </source>
</evidence>
<feature type="compositionally biased region" description="Basic and acidic residues" evidence="4">
    <location>
        <begin position="352"/>
        <end position="387"/>
    </location>
</feature>
<dbReference type="Gene3D" id="3.10.390.10">
    <property type="entry name" value="SAND domain-like"/>
    <property type="match status" value="1"/>
</dbReference>
<sequence length="756" mass="84087">MGKRVTDESSEKKGDHPQEKDVRSTNSDDGITETSVNCSSVADEKSTVLGTVTTPPQPTMAEDAEEYIKPIIKDGEVILEVECGQNKALLYLSKLCQGSKGPCIYFQGSWLAPNEFQFVSGRETAKDWKRSIRHHGKSLKLLLAKGILSVHPTVCDCEGCRTGSTLNRNRNGTKKKTPANKESKPKITTDGVKPISQDASKPIAPLSTSEGEKTKKETKKIKKPLEKPVSPLRESKSTNIMNPAALPTVPITQERLPKVPIVMPCNVVPGVFPVPKVPVLSPVKPEPRDPVSKVIEPTISEPNRRHNETAVKSEIIPMVQPTPVKLSAENCKAEETAKQPSSTPVIKSTPDVCKENYIKDDKPPKDTNIKERSKEMPKEIKHPKIENPKTSSFESPKPRESSRSSPEDHARKLPEREHEKMTPKSFTGLGPRLGSEVPSFRLPETFPDTAAYADYMRMLTGGHPLFPQVPQQLDTMYSLRTSDPSFNHVLHPYHGCAMYNPVPPHPGLYQKDPVLYPTTAGALPSSIGAPCFSPLHMFSQRLPYALSAPVMELPRPFQYMPVPNSMSYPCSSINGLKRHHTELDSSSDIANKRLRLDYQVPDFRFDSYPSCSTTYPPLYYDSALLQSEDYRRKRLEESMNCAKDIPGYLHPYMGKPSYHCTCANRPDDIRSWSVEDVCSFVSRLDGCSLYAETFREQRVDGKILPLLTTDHMMKSLGLKLGPAVLIAEAVAKKLQESRLNGCDSCRKLTLGSPIEM</sequence>
<comment type="caution">
    <text evidence="7">The sequence shown here is derived from an EMBL/GenBank/DDBJ whole genome shotgun (WGS) entry which is preliminary data.</text>
</comment>
<feature type="domain" description="SAM" evidence="5">
    <location>
        <begin position="672"/>
        <end position="718"/>
    </location>
</feature>
<dbReference type="GO" id="GO:0046872">
    <property type="term" value="F:metal ion binding"/>
    <property type="evidence" value="ECO:0007669"/>
    <property type="project" value="UniProtKB-KW"/>
</dbReference>
<evidence type="ECO:0000256" key="3">
    <source>
        <dbReference type="ARBA" id="ARBA00023242"/>
    </source>
</evidence>
<evidence type="ECO:0008006" key="9">
    <source>
        <dbReference type="Google" id="ProtNLM"/>
    </source>
</evidence>
<dbReference type="PROSITE" id="PS50105">
    <property type="entry name" value="SAM_DOMAIN"/>
    <property type="match status" value="1"/>
</dbReference>
<feature type="region of interest" description="Disordered" evidence="4">
    <location>
        <begin position="331"/>
        <end position="433"/>
    </location>
</feature>
<dbReference type="SMART" id="SM00454">
    <property type="entry name" value="SAM"/>
    <property type="match status" value="1"/>
</dbReference>
<accession>A0AAN8J928</accession>
<dbReference type="Gene3D" id="1.10.150.50">
    <property type="entry name" value="Transcription Factor, Ets-1"/>
    <property type="match status" value="1"/>
</dbReference>
<evidence type="ECO:0000259" key="6">
    <source>
        <dbReference type="PROSITE" id="PS50864"/>
    </source>
</evidence>
<dbReference type="GO" id="GO:0003677">
    <property type="term" value="F:DNA binding"/>
    <property type="evidence" value="ECO:0007669"/>
    <property type="project" value="UniProtKB-KW"/>
</dbReference>
<evidence type="ECO:0000313" key="7">
    <source>
        <dbReference type="EMBL" id="KAK6170644.1"/>
    </source>
</evidence>
<feature type="compositionally biased region" description="Basic and acidic residues" evidence="4">
    <location>
        <begin position="1"/>
        <end position="23"/>
    </location>
</feature>
<gene>
    <name evidence="7" type="ORF">SNE40_018992</name>
</gene>
<dbReference type="Pfam" id="PF00536">
    <property type="entry name" value="SAM_1"/>
    <property type="match status" value="1"/>
</dbReference>
<dbReference type="Proteomes" id="UP001347796">
    <property type="component" value="Unassembled WGS sequence"/>
</dbReference>
<dbReference type="PROSITE" id="PS50864">
    <property type="entry name" value="SAND"/>
    <property type="match status" value="1"/>
</dbReference>
<feature type="domain" description="SAND" evidence="6">
    <location>
        <begin position="62"/>
        <end position="149"/>
    </location>
</feature>
<dbReference type="InterPro" id="IPR000770">
    <property type="entry name" value="SAND_dom"/>
</dbReference>
<dbReference type="PANTHER" id="PTHR10417">
    <property type="entry name" value="GLUCOCORTICOID MODULATORY ELEMENT-BINDING PROTEIN"/>
    <property type="match status" value="1"/>
</dbReference>
<dbReference type="InterPro" id="IPR013761">
    <property type="entry name" value="SAM/pointed_sf"/>
</dbReference>
<feature type="compositionally biased region" description="Polar residues" evidence="4">
    <location>
        <begin position="24"/>
        <end position="39"/>
    </location>
</feature>
<feature type="compositionally biased region" description="Basic and acidic residues" evidence="4">
    <location>
        <begin position="396"/>
        <end position="422"/>
    </location>
</feature>
<dbReference type="PANTHER" id="PTHR10417:SF15">
    <property type="entry name" value="STERILE ALPHA MOTIF DOMAIN-CONTAINING 11"/>
    <property type="match status" value="1"/>
</dbReference>
<evidence type="ECO:0000256" key="4">
    <source>
        <dbReference type="SAM" id="MobiDB-lite"/>
    </source>
</evidence>
<protein>
    <recommendedName>
        <fullName evidence="9">SAND domain-containing protein</fullName>
    </recommendedName>
</protein>
<keyword evidence="3" id="KW-0539">Nucleus</keyword>